<evidence type="ECO:0000256" key="3">
    <source>
        <dbReference type="ARBA" id="ARBA00019670"/>
    </source>
</evidence>
<evidence type="ECO:0000256" key="2">
    <source>
        <dbReference type="ARBA" id="ARBA00008132"/>
    </source>
</evidence>
<dbReference type="PANTHER" id="PTHR28028:SF1">
    <property type="entry name" value="60S RIBOSOMAL SUBUNIT ASSEMBLY_EXPORT PROTEIN LOC1"/>
    <property type="match status" value="1"/>
</dbReference>
<keyword evidence="7" id="KW-0509">mRNA transport</keyword>
<dbReference type="AlphaFoldDB" id="A0AAI9STS1"/>
<name>A0AAI9STS1_9ASCO</name>
<evidence type="ECO:0000256" key="6">
    <source>
        <dbReference type="ARBA" id="ARBA00022517"/>
    </source>
</evidence>
<dbReference type="PANTHER" id="PTHR28028">
    <property type="entry name" value="60S RIBOSOMAL SUBUNIT ASSEMBLY/EXPORT PROTEIN LOC1"/>
    <property type="match status" value="1"/>
</dbReference>
<evidence type="ECO:0000256" key="5">
    <source>
        <dbReference type="ARBA" id="ARBA00022448"/>
    </source>
</evidence>
<feature type="region of interest" description="Disordered" evidence="10">
    <location>
        <begin position="1"/>
        <end position="24"/>
    </location>
</feature>
<evidence type="ECO:0000256" key="9">
    <source>
        <dbReference type="ARBA" id="ARBA00023242"/>
    </source>
</evidence>
<gene>
    <name evidence="11" type="ORF">KGF56_004357</name>
</gene>
<dbReference type="GO" id="GO:0005730">
    <property type="term" value="C:nucleolus"/>
    <property type="evidence" value="ECO:0007669"/>
    <property type="project" value="UniProtKB-SubCell"/>
</dbReference>
<dbReference type="EMBL" id="JAHUZD010000140">
    <property type="protein sequence ID" value="KAI3402896.2"/>
    <property type="molecule type" value="Genomic_DNA"/>
</dbReference>
<keyword evidence="8" id="KW-0175">Coiled coil</keyword>
<accession>A0AAI9STS1</accession>
<dbReference type="GeneID" id="73381972"/>
<comment type="caution">
    <text evidence="11">The sequence shown here is derived from an EMBL/GenBank/DDBJ whole genome shotgun (WGS) entry which is preliminary data.</text>
</comment>
<evidence type="ECO:0000313" key="12">
    <source>
        <dbReference type="Proteomes" id="UP001202479"/>
    </source>
</evidence>
<evidence type="ECO:0000256" key="1">
    <source>
        <dbReference type="ARBA" id="ARBA00004604"/>
    </source>
</evidence>
<dbReference type="RefSeq" id="XP_049178643.1">
    <property type="nucleotide sequence ID" value="XM_049325788.1"/>
</dbReference>
<evidence type="ECO:0000256" key="10">
    <source>
        <dbReference type="SAM" id="MobiDB-lite"/>
    </source>
</evidence>
<dbReference type="GO" id="GO:0008298">
    <property type="term" value="P:intracellular mRNA localization"/>
    <property type="evidence" value="ECO:0007669"/>
    <property type="project" value="TreeGrafter"/>
</dbReference>
<feature type="region of interest" description="Disordered" evidence="10">
    <location>
        <begin position="138"/>
        <end position="256"/>
    </location>
</feature>
<dbReference type="GO" id="GO:0042273">
    <property type="term" value="P:ribosomal large subunit biogenesis"/>
    <property type="evidence" value="ECO:0007669"/>
    <property type="project" value="InterPro"/>
</dbReference>
<comment type="subcellular location">
    <subcellularLocation>
        <location evidence="1">Nucleus</location>
        <location evidence="1">Nucleolus</location>
    </subcellularLocation>
</comment>
<evidence type="ECO:0000313" key="11">
    <source>
        <dbReference type="EMBL" id="KAI3402896.2"/>
    </source>
</evidence>
<dbReference type="GO" id="GO:0051028">
    <property type="term" value="P:mRNA transport"/>
    <property type="evidence" value="ECO:0007669"/>
    <property type="project" value="UniProtKB-KW"/>
</dbReference>
<reference evidence="11" key="1">
    <citation type="journal article" date="2022" name="DNA Res.">
        <title>Genome analysis of five recently described species of the CUG-Ser clade uncovers Candida theae as a new hybrid lineage with pathogenic potential in the Candida parapsilosis species complex.</title>
        <authorList>
            <person name="Mixao V."/>
            <person name="Del Olmo V."/>
            <person name="Hegedusova E."/>
            <person name="Saus E."/>
            <person name="Pryszcz L."/>
            <person name="Cillingova A."/>
            <person name="Nosek J."/>
            <person name="Gabaldon T."/>
        </authorList>
    </citation>
    <scope>NUCLEOTIDE SEQUENCE</scope>
    <source>
        <strain evidence="11">CBS 10844</strain>
    </source>
</reference>
<feature type="compositionally biased region" description="Basic and acidic residues" evidence="10">
    <location>
        <begin position="176"/>
        <end position="190"/>
    </location>
</feature>
<keyword evidence="12" id="KW-1185">Reference proteome</keyword>
<sequence length="277" mass="31132">MARRTKPQNRTRENEAEVVSDSAARNLLASQPKLTAKSKVKKLTKLQVKKQQAKIRLYGAKNGKEYKEEQLDIPNLNRAIVPGIKPKRGKKGKKFVDDNDSLTYKRLVKSINDKYDQVNESKLEKSRRLEEIRELKKQEIERKEQQKKDKLNNKKDELRNKAAMARSTRRKNAKARKAEEGGQNGEEAKPLKKKSKVPHLSKVPAAFHITVPKNSTKDPPGIGMKKIPTGAAGKSTEKAPNISNIAPDAPKDATDKDVPINMGIAIEAKEEITAEFK</sequence>
<proteinExistence type="inferred from homology"/>
<dbReference type="GO" id="GO:0003729">
    <property type="term" value="F:mRNA binding"/>
    <property type="evidence" value="ECO:0007669"/>
    <property type="project" value="InterPro"/>
</dbReference>
<protein>
    <recommendedName>
        <fullName evidence="3">60S ribosomal subunit assembly/export protein LOC1</fullName>
    </recommendedName>
    <alternativeName>
        <fullName evidence="4">60S ribosomal subunit assembly/export protein loc1</fullName>
    </alternativeName>
</protein>
<dbReference type="GO" id="GO:0030687">
    <property type="term" value="C:preribosome, large subunit precursor"/>
    <property type="evidence" value="ECO:0007669"/>
    <property type="project" value="TreeGrafter"/>
</dbReference>
<keyword evidence="6" id="KW-0690">Ribosome biogenesis</keyword>
<evidence type="ECO:0000256" key="4">
    <source>
        <dbReference type="ARBA" id="ARBA00020853"/>
    </source>
</evidence>
<dbReference type="InterPro" id="IPR037650">
    <property type="entry name" value="Loc1"/>
</dbReference>
<dbReference type="Proteomes" id="UP001202479">
    <property type="component" value="Unassembled WGS sequence"/>
</dbReference>
<feature type="compositionally biased region" description="Basic and acidic residues" evidence="10">
    <location>
        <begin position="138"/>
        <end position="160"/>
    </location>
</feature>
<keyword evidence="9" id="KW-0539">Nucleus</keyword>
<comment type="similarity">
    <text evidence="2">Belongs to the LOC1 family.</text>
</comment>
<evidence type="ECO:0000256" key="8">
    <source>
        <dbReference type="ARBA" id="ARBA00023054"/>
    </source>
</evidence>
<keyword evidence="5" id="KW-0813">Transport</keyword>
<evidence type="ECO:0000256" key="7">
    <source>
        <dbReference type="ARBA" id="ARBA00022816"/>
    </source>
</evidence>
<organism evidence="11 12">
    <name type="scientific">Candida oxycetoniae</name>
    <dbReference type="NCBI Taxonomy" id="497107"/>
    <lineage>
        <taxon>Eukaryota</taxon>
        <taxon>Fungi</taxon>
        <taxon>Dikarya</taxon>
        <taxon>Ascomycota</taxon>
        <taxon>Saccharomycotina</taxon>
        <taxon>Pichiomycetes</taxon>
        <taxon>Debaryomycetaceae</taxon>
        <taxon>Candida/Lodderomyces clade</taxon>
        <taxon>Candida</taxon>
    </lineage>
</organism>